<accession>A0A4R3K2A1</accession>
<dbReference type="Pfam" id="PF09960">
    <property type="entry name" value="DUF2194"/>
    <property type="match status" value="1"/>
</dbReference>
<reference evidence="1 2" key="1">
    <citation type="submission" date="2019-03" db="EMBL/GenBank/DDBJ databases">
        <title>Genomic Encyclopedia of Type Strains, Phase IV (KMG-IV): sequencing the most valuable type-strain genomes for metagenomic binning, comparative biology and taxonomic classification.</title>
        <authorList>
            <person name="Goeker M."/>
        </authorList>
    </citation>
    <scope>NUCLEOTIDE SEQUENCE [LARGE SCALE GENOMIC DNA]</scope>
    <source>
        <strain evidence="1 2">DSM 20467</strain>
    </source>
</reference>
<evidence type="ECO:0000313" key="2">
    <source>
        <dbReference type="Proteomes" id="UP000295188"/>
    </source>
</evidence>
<evidence type="ECO:0000313" key="1">
    <source>
        <dbReference type="EMBL" id="TCS76224.1"/>
    </source>
</evidence>
<dbReference type="GO" id="GO:0005975">
    <property type="term" value="P:carbohydrate metabolic process"/>
    <property type="evidence" value="ECO:0007669"/>
    <property type="project" value="InterPro"/>
</dbReference>
<dbReference type="RefSeq" id="WP_132551407.1">
    <property type="nucleotide sequence ID" value="NZ_SMAA01000023.1"/>
</dbReference>
<dbReference type="InterPro" id="IPR018695">
    <property type="entry name" value="DUF2194"/>
</dbReference>
<name>A0A4R3K2A1_9FIRM</name>
<dbReference type="SUPFAM" id="SSF88713">
    <property type="entry name" value="Glycoside hydrolase/deacetylase"/>
    <property type="match status" value="1"/>
</dbReference>
<dbReference type="EMBL" id="SMAA01000023">
    <property type="protein sequence ID" value="TCS76224.1"/>
    <property type="molecule type" value="Genomic_DNA"/>
</dbReference>
<sequence length="611" mass="69824">MYKKNLLLAVLLIFIVGLFFQANRVNALLHLFKDKNTSTELAAPMSEPTEAQSIKKDRFLIVYDDQDVYSTFLKHKVQDQLETYMKKKADVITVRNTDSFNADEGYSAVLWATTYFDNEALWNEAKQYATNGGTLEVLMAGGLEDTPSVHKFLGIQNINGSTTTTGIDVSSNLLLGAKGFKMGKGDDISYGTYALDCELDPSANVYLRSSAEELPLAWEKDQGAGKVIVYNGTEIYTKRNSGILTALLSQSHSDFLFPVCATKTEFIDDFPAPVPEGDFSKIYDEYGMTTNEFYARIWWPYMLKTAKNYDLKYTGLVIETYNDRTSGDFYVNDDVARRDFIKYGRELLNSGGELGIHGYNHQALVGKGYGVKEFLGYEEWPNQSNMEDSLRELKRYIEDAFPGYQIHVYVPPSNVLSPEGKAAIKNVFPTLEAYSSLYSGGDEAEKAYIQDFKRNDNGTYEFPRITSGYDPNDDMYFDMINGVNTFGIFSHFVHPDELFYEEEINNTFGSMEKTFTQYVKYVKEHYPWLRSETLSNTLPYFSDYLDMDYRYTQTGNTLSIYTWNYEHEPSYILRSVKNVKHFEGCEVTKIQDDAYYIKIKNSKATIVFDGE</sequence>
<dbReference type="CDD" id="cd10924">
    <property type="entry name" value="CE4_COG4878"/>
    <property type="match status" value="1"/>
</dbReference>
<gene>
    <name evidence="1" type="ORF">EDC37_1236</name>
</gene>
<organism evidence="1 2">
    <name type="scientific">Pectinatus cerevisiiphilus</name>
    <dbReference type="NCBI Taxonomy" id="86956"/>
    <lineage>
        <taxon>Bacteria</taxon>
        <taxon>Bacillati</taxon>
        <taxon>Bacillota</taxon>
        <taxon>Negativicutes</taxon>
        <taxon>Selenomonadales</taxon>
        <taxon>Selenomonadaceae</taxon>
        <taxon>Pectinatus</taxon>
    </lineage>
</organism>
<dbReference type="Proteomes" id="UP000295188">
    <property type="component" value="Unassembled WGS sequence"/>
</dbReference>
<dbReference type="OrthoDB" id="9761886at2"/>
<proteinExistence type="predicted"/>
<keyword evidence="2" id="KW-1185">Reference proteome</keyword>
<comment type="caution">
    <text evidence="1">The sequence shown here is derived from an EMBL/GenBank/DDBJ whole genome shotgun (WGS) entry which is preliminary data.</text>
</comment>
<dbReference type="InterPro" id="IPR011330">
    <property type="entry name" value="Glyco_hydro/deAcase_b/a-brl"/>
</dbReference>
<dbReference type="Gene3D" id="3.20.20.370">
    <property type="entry name" value="Glycoside hydrolase/deacetylase"/>
    <property type="match status" value="1"/>
</dbReference>
<protein>
    <submittedName>
        <fullName evidence="1">Uncharacterized protein</fullName>
    </submittedName>
</protein>
<dbReference type="AlphaFoldDB" id="A0A4R3K2A1"/>